<dbReference type="GO" id="GO:0019172">
    <property type="term" value="F:glyoxalase III activity"/>
    <property type="evidence" value="ECO:0007669"/>
    <property type="project" value="UniProtKB-EC"/>
</dbReference>
<dbReference type="CDD" id="cd03141">
    <property type="entry name" value="GATase1_Hsp31_like"/>
    <property type="match status" value="1"/>
</dbReference>
<dbReference type="Pfam" id="PF01965">
    <property type="entry name" value="DJ-1_PfpI"/>
    <property type="match status" value="1"/>
</dbReference>
<evidence type="ECO:0000313" key="6">
    <source>
        <dbReference type="Proteomes" id="UP000318582"/>
    </source>
</evidence>
<evidence type="ECO:0000313" key="5">
    <source>
        <dbReference type="EMBL" id="TPX61145.1"/>
    </source>
</evidence>
<organism evidence="5 6">
    <name type="scientific">Powellomyces hirtus</name>
    <dbReference type="NCBI Taxonomy" id="109895"/>
    <lineage>
        <taxon>Eukaryota</taxon>
        <taxon>Fungi</taxon>
        <taxon>Fungi incertae sedis</taxon>
        <taxon>Chytridiomycota</taxon>
        <taxon>Chytridiomycota incertae sedis</taxon>
        <taxon>Chytridiomycetes</taxon>
        <taxon>Spizellomycetales</taxon>
        <taxon>Powellomycetaceae</taxon>
        <taxon>Powellomyces</taxon>
    </lineage>
</organism>
<evidence type="ECO:0000256" key="1">
    <source>
        <dbReference type="ARBA" id="ARBA00013134"/>
    </source>
</evidence>
<evidence type="ECO:0000259" key="4">
    <source>
        <dbReference type="Pfam" id="PF01965"/>
    </source>
</evidence>
<dbReference type="InterPro" id="IPR029062">
    <property type="entry name" value="Class_I_gatase-like"/>
</dbReference>
<dbReference type="SUPFAM" id="SSF52317">
    <property type="entry name" value="Class I glutamine amidotransferase-like"/>
    <property type="match status" value="1"/>
</dbReference>
<evidence type="ECO:0000256" key="2">
    <source>
        <dbReference type="ARBA" id="ARBA00048082"/>
    </source>
</evidence>
<accession>A0A507ECR6</accession>
<dbReference type="Gene3D" id="3.40.50.880">
    <property type="match status" value="1"/>
</dbReference>
<keyword evidence="6" id="KW-1185">Reference proteome</keyword>
<proteinExistence type="predicted"/>
<comment type="catalytic activity">
    <reaction evidence="2">
        <text>methylglyoxal + H2O = (R)-lactate + H(+)</text>
        <dbReference type="Rhea" id="RHEA:27754"/>
        <dbReference type="ChEBI" id="CHEBI:15377"/>
        <dbReference type="ChEBI" id="CHEBI:15378"/>
        <dbReference type="ChEBI" id="CHEBI:16004"/>
        <dbReference type="ChEBI" id="CHEBI:17158"/>
        <dbReference type="EC" id="4.2.1.130"/>
    </reaction>
</comment>
<name>A0A507ECR6_9FUNG</name>
<reference evidence="5 6" key="1">
    <citation type="journal article" date="2019" name="Sci. Rep.">
        <title>Comparative genomics of chytrid fungi reveal insights into the obligate biotrophic and pathogenic lifestyle of Synchytrium endobioticum.</title>
        <authorList>
            <person name="van de Vossenberg B.T.L.H."/>
            <person name="Warris S."/>
            <person name="Nguyen H.D.T."/>
            <person name="van Gent-Pelzer M.P.E."/>
            <person name="Joly D.L."/>
            <person name="van de Geest H.C."/>
            <person name="Bonants P.J.M."/>
            <person name="Smith D.S."/>
            <person name="Levesque C.A."/>
            <person name="van der Lee T.A.J."/>
        </authorList>
    </citation>
    <scope>NUCLEOTIDE SEQUENCE [LARGE SCALE GENOMIC DNA]</scope>
    <source>
        <strain evidence="5 6">CBS 809.83</strain>
    </source>
</reference>
<dbReference type="Proteomes" id="UP000318582">
    <property type="component" value="Unassembled WGS sequence"/>
</dbReference>
<dbReference type="GO" id="GO:0005737">
    <property type="term" value="C:cytoplasm"/>
    <property type="evidence" value="ECO:0007669"/>
    <property type="project" value="TreeGrafter"/>
</dbReference>
<evidence type="ECO:0000256" key="3">
    <source>
        <dbReference type="SAM" id="MobiDB-lite"/>
    </source>
</evidence>
<comment type="caution">
    <text evidence="5">The sequence shown here is derived from an EMBL/GenBank/DDBJ whole genome shotgun (WGS) entry which is preliminary data.</text>
</comment>
<dbReference type="InterPro" id="IPR050325">
    <property type="entry name" value="Prot/Nucl_acid_deglycase"/>
</dbReference>
<protein>
    <recommendedName>
        <fullName evidence="1">D-lactate dehydratase</fullName>
        <ecNumber evidence="1">4.2.1.130</ecNumber>
    </recommendedName>
</protein>
<dbReference type="PANTHER" id="PTHR48094:SF22">
    <property type="entry name" value="DJ-1_PFPI DOMAIN-CONTAINING PROTEIN"/>
    <property type="match status" value="1"/>
</dbReference>
<dbReference type="InterPro" id="IPR002818">
    <property type="entry name" value="DJ-1/PfpI"/>
</dbReference>
<dbReference type="EMBL" id="QEAQ01000009">
    <property type="protein sequence ID" value="TPX61145.1"/>
    <property type="molecule type" value="Genomic_DNA"/>
</dbReference>
<feature type="compositionally biased region" description="Low complexity" evidence="3">
    <location>
        <begin position="1"/>
        <end position="17"/>
    </location>
</feature>
<dbReference type="GO" id="GO:0019243">
    <property type="term" value="P:methylglyoxal catabolic process to D-lactate via S-lactoyl-glutathione"/>
    <property type="evidence" value="ECO:0007669"/>
    <property type="project" value="TreeGrafter"/>
</dbReference>
<gene>
    <name evidence="5" type="ORF">PhCBS80983_g01308</name>
</gene>
<sequence>MATTAPTTAAPTTAPTTDSTSTIPVGSKGKILVVLSGEDHITLANGKEQPTGYFLPELAKPLQRLLDAGYTPVFTNPNGSTPAEDSMSSYLLVFLGNYMERRREWDLLSRMRETAGLATPRKLSEFNEQELSTFKGIFIPGGHAPMEDLWKNADLGRILNHFHTAGKATGSLCHGPVALLSTRTQGAFTYNGYTLSVYSDQEEKMNELAFGSKLKFKAASELESAGAKLNNTFPMGVKVSVDRELVTGQGFTSAAAFGDAYVKLLEEKA</sequence>
<feature type="region of interest" description="Disordered" evidence="3">
    <location>
        <begin position="1"/>
        <end position="23"/>
    </location>
</feature>
<dbReference type="AlphaFoldDB" id="A0A507ECR6"/>
<dbReference type="PANTHER" id="PTHR48094">
    <property type="entry name" value="PROTEIN/NUCLEIC ACID DEGLYCASE DJ-1-RELATED"/>
    <property type="match status" value="1"/>
</dbReference>
<feature type="domain" description="DJ-1/PfpI" evidence="4">
    <location>
        <begin position="128"/>
        <end position="263"/>
    </location>
</feature>
<dbReference type="STRING" id="109895.A0A507ECR6"/>
<dbReference type="EC" id="4.2.1.130" evidence="1"/>